<dbReference type="Pfam" id="PF07992">
    <property type="entry name" value="Pyr_redox_2"/>
    <property type="match status" value="1"/>
</dbReference>
<accession>A0A1P8U7D3</accession>
<feature type="compositionally biased region" description="Low complexity" evidence="6">
    <location>
        <begin position="480"/>
        <end position="497"/>
    </location>
</feature>
<evidence type="ECO:0000256" key="1">
    <source>
        <dbReference type="ARBA" id="ARBA00005272"/>
    </source>
</evidence>
<feature type="compositionally biased region" description="Basic residues" evidence="6">
    <location>
        <begin position="503"/>
        <end position="514"/>
    </location>
</feature>
<evidence type="ECO:0000313" key="9">
    <source>
        <dbReference type="Proteomes" id="UP000187185"/>
    </source>
</evidence>
<dbReference type="RefSeq" id="WP_076690345.1">
    <property type="nucleotide sequence ID" value="NZ_CP018762.1"/>
</dbReference>
<dbReference type="EMBL" id="CP018762">
    <property type="protein sequence ID" value="APZ34029.1"/>
    <property type="molecule type" value="Genomic_DNA"/>
</dbReference>
<organism evidence="8 9">
    <name type="scientific">Microbacterium aurum</name>
    <dbReference type="NCBI Taxonomy" id="36805"/>
    <lineage>
        <taxon>Bacteria</taxon>
        <taxon>Bacillati</taxon>
        <taxon>Actinomycetota</taxon>
        <taxon>Actinomycetes</taxon>
        <taxon>Micrococcales</taxon>
        <taxon>Microbacteriaceae</taxon>
        <taxon>Microbacterium</taxon>
    </lineage>
</organism>
<dbReference type="InterPro" id="IPR045024">
    <property type="entry name" value="NDH-2"/>
</dbReference>
<dbReference type="SUPFAM" id="SSF51905">
    <property type="entry name" value="FAD/NAD(P)-binding domain"/>
    <property type="match status" value="1"/>
</dbReference>
<keyword evidence="2" id="KW-0285">Flavoprotein</keyword>
<feature type="domain" description="FAD/NAD(P)-binding" evidence="7">
    <location>
        <begin position="3"/>
        <end position="333"/>
    </location>
</feature>
<dbReference type="PANTHER" id="PTHR43706:SF45">
    <property type="entry name" value="NADH DEHYDROGENASE-LIKE PROTEIN RV1812C"/>
    <property type="match status" value="1"/>
</dbReference>
<feature type="region of interest" description="Disordered" evidence="6">
    <location>
        <begin position="468"/>
        <end position="514"/>
    </location>
</feature>
<dbReference type="PRINTS" id="PR00368">
    <property type="entry name" value="FADPNR"/>
</dbReference>
<name>A0A1P8U7D3_9MICO</name>
<proteinExistence type="inferred from homology"/>
<protein>
    <submittedName>
        <fullName evidence="8">NADH dehydrogenase</fullName>
    </submittedName>
</protein>
<comment type="similarity">
    <text evidence="1">Belongs to the NADH dehydrogenase family.</text>
</comment>
<reference evidence="8 9" key="1">
    <citation type="submission" date="2016-12" db="EMBL/GenBank/DDBJ databases">
        <title>Complete genome sequence of Microbacterium aurum KACC 15219.</title>
        <authorList>
            <person name="Jung Y."/>
            <person name="Shin J.-H."/>
            <person name="Lee Y.-J."/>
            <person name="Yi H."/>
            <person name="Bahn Y.-S."/>
            <person name="Kim J.F."/>
            <person name="Lee D.-W."/>
        </authorList>
    </citation>
    <scope>NUCLEOTIDE SEQUENCE [LARGE SCALE GENOMIC DNA]</scope>
    <source>
        <strain evidence="8 9">KACC 15219</strain>
    </source>
</reference>
<dbReference type="STRING" id="36805.BOH66_06990"/>
<keyword evidence="5" id="KW-0520">NAD</keyword>
<dbReference type="Proteomes" id="UP000187185">
    <property type="component" value="Chromosome"/>
</dbReference>
<evidence type="ECO:0000256" key="4">
    <source>
        <dbReference type="ARBA" id="ARBA00023002"/>
    </source>
</evidence>
<dbReference type="GO" id="GO:0003954">
    <property type="term" value="F:NADH dehydrogenase activity"/>
    <property type="evidence" value="ECO:0007669"/>
    <property type="project" value="InterPro"/>
</dbReference>
<keyword evidence="4" id="KW-0560">Oxidoreductase</keyword>
<evidence type="ECO:0000256" key="6">
    <source>
        <dbReference type="SAM" id="MobiDB-lite"/>
    </source>
</evidence>
<keyword evidence="9" id="KW-1185">Reference proteome</keyword>
<evidence type="ECO:0000256" key="5">
    <source>
        <dbReference type="ARBA" id="ARBA00023027"/>
    </source>
</evidence>
<evidence type="ECO:0000259" key="7">
    <source>
        <dbReference type="Pfam" id="PF07992"/>
    </source>
</evidence>
<dbReference type="KEGG" id="maur:BOH66_06990"/>
<dbReference type="Gene3D" id="3.50.50.100">
    <property type="match status" value="1"/>
</dbReference>
<dbReference type="InterPro" id="IPR036188">
    <property type="entry name" value="FAD/NAD-bd_sf"/>
</dbReference>
<sequence>MPKILIVGGGYAGFYTAWKLEKHLRKGEAEVTIVDPLPYMTYQPFLPEVAAGEIEARHVVVGLRRHLKKTRVITAKVTGIDHAHKTATITPEVGEPWQESYDQIVVTAGAVSRTFPIPGIAENAIGLKTIEEAVAIRDRILTNFDRAANLPPGPERDRLLTVVVVGGGFAGIEVFAEMRALASSLLPDYPQLRFEDTHFHLIEAMSRIMPEVSLKTSEWVLKDLAKRGAYVHLDTQVTGAVDGNVELSTGEVLPTDLIVWTAGVMANPTVVRGSDLPVEERGRIRTRADLRVGTPDEVVEGAWAAGDVSAVPDLTGKGVGGYCVPNAQHAVRQAKLLAKNLVAVLRDEVPREYIHNNLGAVAGLGLYNGVFQSGNLALKGFIAWCAHRGYHGLAMPSWERKWRVIGDWWHNFWLGRDNVSLQTVQNPRYVFEEFAARPRPAAPEAPAAPAAAPAAPAIDPKSVVGEAAPVAGEKADKPTDAATPAAVEASAVAAPAKTETKAPAKKKAPAKAKA</sequence>
<dbReference type="AlphaFoldDB" id="A0A1P8U7D3"/>
<keyword evidence="3" id="KW-0274">FAD</keyword>
<evidence type="ECO:0000256" key="2">
    <source>
        <dbReference type="ARBA" id="ARBA00022630"/>
    </source>
</evidence>
<evidence type="ECO:0000256" key="3">
    <source>
        <dbReference type="ARBA" id="ARBA00022827"/>
    </source>
</evidence>
<dbReference type="InterPro" id="IPR023753">
    <property type="entry name" value="FAD/NAD-binding_dom"/>
</dbReference>
<evidence type="ECO:0000313" key="8">
    <source>
        <dbReference type="EMBL" id="APZ34029.1"/>
    </source>
</evidence>
<dbReference type="PANTHER" id="PTHR43706">
    <property type="entry name" value="NADH DEHYDROGENASE"/>
    <property type="match status" value="1"/>
</dbReference>
<gene>
    <name evidence="8" type="ORF">BOH66_06990</name>
</gene>
<dbReference type="PRINTS" id="PR00411">
    <property type="entry name" value="PNDRDTASEI"/>
</dbReference>